<dbReference type="EMBL" id="FQVL01000001">
    <property type="protein sequence ID" value="SHE51277.1"/>
    <property type="molecule type" value="Genomic_DNA"/>
</dbReference>
<dbReference type="Gene3D" id="3.30.2130.30">
    <property type="match status" value="1"/>
</dbReference>
<evidence type="ECO:0000259" key="4">
    <source>
        <dbReference type="Pfam" id="PF01170"/>
    </source>
</evidence>
<sequence>MNIYFASVLPGLEMILVDEISKKINPVKIVNVNRGKVFFYTNQSTKVLFTLRTANDLFQVIDQTEIGSHKKHLLDVEKWVSNLDFSLFRGEKTFRVNASRKGKQTYSRFDLADAAMKGIQKKNPRWKIGAPENHQIEFRLDLENELATFSLRLTKADFRFRTKKRDFMPAALLPTVAHAMVWLSQPQSTDLVVDPCCGSGTLLAERLDYPVRQMFGGDISTKSIQVARRNLGNRKVKLSVWDIRKLPLVEGSIDTIISNLPFGKQIETREKMEEFLRKAMIEMSRVLKAGGKAILLTTNPEQILLLAKSLSLSCDQTYLLSLKGLLPTLVVLKKDKEA</sequence>
<dbReference type="CDD" id="cd11715">
    <property type="entry name" value="THUMP_AdoMetMT"/>
    <property type="match status" value="1"/>
</dbReference>
<dbReference type="OrthoDB" id="9791556at2"/>
<evidence type="ECO:0000313" key="7">
    <source>
        <dbReference type="Proteomes" id="UP000184476"/>
    </source>
</evidence>
<dbReference type="GO" id="GO:0016423">
    <property type="term" value="F:tRNA (guanine) methyltransferase activity"/>
    <property type="evidence" value="ECO:0007669"/>
    <property type="project" value="TreeGrafter"/>
</dbReference>
<reference evidence="6 7" key="1">
    <citation type="submission" date="2016-11" db="EMBL/GenBank/DDBJ databases">
        <authorList>
            <person name="Jaros S."/>
            <person name="Januszkiewicz K."/>
            <person name="Wedrychowicz H."/>
        </authorList>
    </citation>
    <scope>NUCLEOTIDE SEQUENCE [LARGE SCALE GENOMIC DNA]</scope>
    <source>
        <strain evidence="6 7">DSM 44666</strain>
    </source>
</reference>
<dbReference type="AlphaFoldDB" id="A0A1M4U403"/>
<dbReference type="Proteomes" id="UP000184476">
    <property type="component" value="Unassembled WGS sequence"/>
</dbReference>
<accession>A0A1M4U403</accession>
<dbReference type="InterPro" id="IPR029063">
    <property type="entry name" value="SAM-dependent_MTases_sf"/>
</dbReference>
<dbReference type="RefSeq" id="WP_073152271.1">
    <property type="nucleotide sequence ID" value="NZ_FQVL01000001.1"/>
</dbReference>
<keyword evidence="2 6" id="KW-0489">Methyltransferase</keyword>
<evidence type="ECO:0000256" key="2">
    <source>
        <dbReference type="ARBA" id="ARBA00022603"/>
    </source>
</evidence>
<protein>
    <submittedName>
        <fullName evidence="6">23S rRNA G2445 N2-methylase RlmL</fullName>
    </submittedName>
</protein>
<organism evidence="6 7">
    <name type="scientific">Seinonella peptonophila</name>
    <dbReference type="NCBI Taxonomy" id="112248"/>
    <lineage>
        <taxon>Bacteria</taxon>
        <taxon>Bacillati</taxon>
        <taxon>Bacillota</taxon>
        <taxon>Bacilli</taxon>
        <taxon>Bacillales</taxon>
        <taxon>Thermoactinomycetaceae</taxon>
        <taxon>Seinonella</taxon>
    </lineage>
</organism>
<dbReference type="Pfam" id="PF01170">
    <property type="entry name" value="UPF0020"/>
    <property type="match status" value="1"/>
</dbReference>
<gene>
    <name evidence="6" type="ORF">SAMN05444392_101790</name>
</gene>
<proteinExistence type="predicted"/>
<feature type="domain" description="THUMP" evidence="5">
    <location>
        <begin position="74"/>
        <end position="148"/>
    </location>
</feature>
<dbReference type="InterPro" id="IPR000241">
    <property type="entry name" value="RlmKL-like_Mtase"/>
</dbReference>
<dbReference type="Gene3D" id="3.40.50.150">
    <property type="entry name" value="Vaccinia Virus protein VP39"/>
    <property type="match status" value="1"/>
</dbReference>
<dbReference type="STRING" id="112248.SAMN05444392_101790"/>
<feature type="domain" description="Ribosomal RNA large subunit methyltransferase K/L-like methyltransferase" evidence="4">
    <location>
        <begin position="161"/>
        <end position="307"/>
    </location>
</feature>
<keyword evidence="7" id="KW-1185">Reference proteome</keyword>
<evidence type="ECO:0000256" key="3">
    <source>
        <dbReference type="ARBA" id="ARBA00022694"/>
    </source>
</evidence>
<evidence type="ECO:0000313" key="6">
    <source>
        <dbReference type="EMBL" id="SHE51277.1"/>
    </source>
</evidence>
<evidence type="ECO:0000256" key="1">
    <source>
        <dbReference type="ARBA" id="ARBA00004496"/>
    </source>
</evidence>
<dbReference type="PANTHER" id="PTHR14911">
    <property type="entry name" value="THUMP DOMAIN-CONTAINING"/>
    <property type="match status" value="1"/>
</dbReference>
<keyword evidence="2 6" id="KW-0808">Transferase</keyword>
<keyword evidence="3" id="KW-0819">tRNA processing</keyword>
<dbReference type="InterPro" id="IPR004114">
    <property type="entry name" value="THUMP_dom"/>
</dbReference>
<dbReference type="GO" id="GO:0030488">
    <property type="term" value="P:tRNA methylation"/>
    <property type="evidence" value="ECO:0007669"/>
    <property type="project" value="TreeGrafter"/>
</dbReference>
<evidence type="ECO:0000259" key="5">
    <source>
        <dbReference type="Pfam" id="PF02926"/>
    </source>
</evidence>
<dbReference type="CDD" id="cd02440">
    <property type="entry name" value="AdoMet_MTases"/>
    <property type="match status" value="1"/>
</dbReference>
<dbReference type="Pfam" id="PF02926">
    <property type="entry name" value="THUMP"/>
    <property type="match status" value="1"/>
</dbReference>
<name>A0A1M4U403_9BACL</name>
<dbReference type="PANTHER" id="PTHR14911:SF13">
    <property type="entry name" value="TRNA (GUANINE(6)-N2)-METHYLTRANSFERASE THUMP3"/>
    <property type="match status" value="1"/>
</dbReference>
<comment type="subcellular location">
    <subcellularLocation>
        <location evidence="1">Cytoplasm</location>
    </subcellularLocation>
</comment>
<dbReference type="SUPFAM" id="SSF53335">
    <property type="entry name" value="S-adenosyl-L-methionine-dependent methyltransferases"/>
    <property type="match status" value="1"/>
</dbReference>